<feature type="coiled-coil region" evidence="1">
    <location>
        <begin position="94"/>
        <end position="124"/>
    </location>
</feature>
<reference evidence="3" key="1">
    <citation type="submission" date="2021-01" db="EMBL/GenBank/DDBJ databases">
        <authorList>
            <person name="Corre E."/>
            <person name="Pelletier E."/>
            <person name="Niang G."/>
            <person name="Scheremetjew M."/>
            <person name="Finn R."/>
            <person name="Kale V."/>
            <person name="Holt S."/>
            <person name="Cochrane G."/>
            <person name="Meng A."/>
            <person name="Brown T."/>
            <person name="Cohen L."/>
        </authorList>
    </citation>
    <scope>NUCLEOTIDE SEQUENCE</scope>
    <source>
        <strain evidence="3">CCMP 410</strain>
    </source>
</reference>
<feature type="compositionally biased region" description="Polar residues" evidence="2">
    <location>
        <begin position="399"/>
        <end position="412"/>
    </location>
</feature>
<keyword evidence="1" id="KW-0175">Coiled coil</keyword>
<evidence type="ECO:0000313" key="3">
    <source>
        <dbReference type="EMBL" id="CAD9272359.1"/>
    </source>
</evidence>
<proteinExistence type="predicted"/>
<feature type="region of interest" description="Disordered" evidence="2">
    <location>
        <begin position="398"/>
        <end position="432"/>
    </location>
</feature>
<accession>A0A7S1UM58</accession>
<feature type="compositionally biased region" description="Low complexity" evidence="2">
    <location>
        <begin position="413"/>
        <end position="422"/>
    </location>
</feature>
<protein>
    <submittedName>
        <fullName evidence="3">Uncharacterized protein</fullName>
    </submittedName>
</protein>
<gene>
    <name evidence="3" type="ORF">GOCE00092_LOCUS1266</name>
</gene>
<sequence>MLSSLTLVRRMEKTKPPGLATKMMNQLFPRRMELYVLGFGGYSVVFHWVKQGHHHQGGFFRTASGHVRWFQVLFGLVALVSALRSWFLRYTSYAAAVAERTDSLEAKKQEARRQHRKLKKADARFRTRHDQPCDPASITLKFPIIQRVPYAHGGFFGAAPYLLNDPKWTVILRTLMPRVYIDISRRAARASSPHQLILWAENNPVCAAYGVIHDLRKTGRLPNIEWDVFLHPILVDRLELSLDERTRYCQHQGLSVLSLPVDDACLTYDQRSTLDSYDSKIAAQTIDLVNNMLIAHGSLSQLVLEQTGFGKFYNFVSIKKTSPTLGGGFTARTWLQCFAEALLMGMDQNEHDSKMDSGLTSSTDSHDKTVEKFKRKIFRPTYWTEILARATSYKVRSVPPTSAAIQSNNKTASQPSTANPSTNSPPFPFTSRPSTLTESLSIVRRVTGCSNALGIVFDLKSRHVSQRVWARVVDAMRQAGLRVEGIGSFNVSEITNLSRFTMQPVREVVFFHSAGDLQEACNMGLIKMGASVFFNAGSLIAEPQGFGETLWSGYSSRKFKDEYKLLPFAECKSRKEDDGVENSTVNKVKVTSTLEDYKNRYGLHIGLYCQEFATDHDALKIIVDYVNCNQHIVDLGLSWGGFNGTTTRGIKPTWWEPSDGMWKQRYAGTPWDTNQFPPISKDNGALKNE</sequence>
<evidence type="ECO:0000256" key="1">
    <source>
        <dbReference type="SAM" id="Coils"/>
    </source>
</evidence>
<dbReference type="EMBL" id="HBGK01002328">
    <property type="protein sequence ID" value="CAD9272359.1"/>
    <property type="molecule type" value="Transcribed_RNA"/>
</dbReference>
<dbReference type="AlphaFoldDB" id="A0A7S1UM58"/>
<name>A0A7S1UM58_9STRA</name>
<organism evidence="3">
    <name type="scientific">Grammatophora oceanica</name>
    <dbReference type="NCBI Taxonomy" id="210454"/>
    <lineage>
        <taxon>Eukaryota</taxon>
        <taxon>Sar</taxon>
        <taxon>Stramenopiles</taxon>
        <taxon>Ochrophyta</taxon>
        <taxon>Bacillariophyta</taxon>
        <taxon>Fragilariophyceae</taxon>
        <taxon>Fragilariophycidae</taxon>
        <taxon>Rhabdonematales</taxon>
        <taxon>Grammatophoraceae</taxon>
        <taxon>Grammatophora</taxon>
    </lineage>
</organism>
<evidence type="ECO:0000256" key="2">
    <source>
        <dbReference type="SAM" id="MobiDB-lite"/>
    </source>
</evidence>